<dbReference type="InterPro" id="IPR012902">
    <property type="entry name" value="N_methyl_site"/>
</dbReference>
<evidence type="ECO:0008006" key="9">
    <source>
        <dbReference type="Google" id="ProtNLM"/>
    </source>
</evidence>
<dbReference type="GO" id="GO:0016020">
    <property type="term" value="C:membrane"/>
    <property type="evidence" value="ECO:0007669"/>
    <property type="project" value="UniProtKB-SubCell"/>
</dbReference>
<accession>A0A1F7IUZ9</accession>
<evidence type="ECO:0000256" key="6">
    <source>
        <dbReference type="SAM" id="Phobius"/>
    </source>
</evidence>
<dbReference type="Proteomes" id="UP000177141">
    <property type="component" value="Unassembled WGS sequence"/>
</dbReference>
<keyword evidence="5 6" id="KW-0472">Membrane</keyword>
<evidence type="ECO:0000256" key="5">
    <source>
        <dbReference type="ARBA" id="ARBA00023136"/>
    </source>
</evidence>
<dbReference type="SUPFAM" id="SSF54523">
    <property type="entry name" value="Pili subunits"/>
    <property type="match status" value="1"/>
</dbReference>
<evidence type="ECO:0000256" key="2">
    <source>
        <dbReference type="ARBA" id="ARBA00022481"/>
    </source>
</evidence>
<proteinExistence type="predicted"/>
<dbReference type="InterPro" id="IPR000983">
    <property type="entry name" value="Bac_GSPG_pilin"/>
</dbReference>
<keyword evidence="4 6" id="KW-1133">Transmembrane helix</keyword>
<keyword evidence="2" id="KW-0488">Methylation</keyword>
<keyword evidence="3 6" id="KW-0812">Transmembrane</keyword>
<dbReference type="EMBL" id="MGAL01000035">
    <property type="protein sequence ID" value="OGK47174.1"/>
    <property type="molecule type" value="Genomic_DNA"/>
</dbReference>
<evidence type="ECO:0000256" key="3">
    <source>
        <dbReference type="ARBA" id="ARBA00022692"/>
    </source>
</evidence>
<dbReference type="NCBIfam" id="TIGR02532">
    <property type="entry name" value="IV_pilin_GFxxxE"/>
    <property type="match status" value="1"/>
</dbReference>
<feature type="transmembrane region" description="Helical" evidence="6">
    <location>
        <begin position="13"/>
        <end position="34"/>
    </location>
</feature>
<sequence length="195" mass="21239">MHKTEKGFSLVELIVVIAVMTSLIALGITSYGAVQRNARNTERKTDLKDLQVALEAFRAENNEYPQTFTGATTVWRNSCANPTNYVLGTMGATNNMGLVPNFIERLPLDPRNNKANPGSTNLNCSTAGGAAARNCYYYASNGIDYKVLANCTPEGTLTVNDPFYDPRRDDATNGRWAWQVSSSVTSRGTTPGTGW</sequence>
<evidence type="ECO:0000256" key="1">
    <source>
        <dbReference type="ARBA" id="ARBA00004167"/>
    </source>
</evidence>
<comment type="subcellular location">
    <subcellularLocation>
        <location evidence="1">Membrane</location>
        <topology evidence="1">Single-pass membrane protein</topology>
    </subcellularLocation>
</comment>
<dbReference type="PANTHER" id="PTHR30093">
    <property type="entry name" value="GENERAL SECRETION PATHWAY PROTEIN G"/>
    <property type="match status" value="1"/>
</dbReference>
<dbReference type="Gene3D" id="3.30.700.10">
    <property type="entry name" value="Glycoprotein, Type 4 Pilin"/>
    <property type="match status" value="1"/>
</dbReference>
<dbReference type="InterPro" id="IPR045584">
    <property type="entry name" value="Pilin-like"/>
</dbReference>
<dbReference type="STRING" id="1802061.A3A93_04025"/>
<name>A0A1F7IUZ9_9BACT</name>
<dbReference type="PANTHER" id="PTHR30093:SF44">
    <property type="entry name" value="TYPE II SECRETION SYSTEM CORE PROTEIN G"/>
    <property type="match status" value="1"/>
</dbReference>
<dbReference type="PRINTS" id="PR00813">
    <property type="entry name" value="BCTERIALGSPG"/>
</dbReference>
<dbReference type="PROSITE" id="PS00409">
    <property type="entry name" value="PROKAR_NTER_METHYL"/>
    <property type="match status" value="1"/>
</dbReference>
<dbReference type="AlphaFoldDB" id="A0A1F7IUZ9"/>
<protein>
    <recommendedName>
        <fullName evidence="9">Type II secretion system protein GspG C-terminal domain-containing protein</fullName>
    </recommendedName>
</protein>
<evidence type="ECO:0000313" key="8">
    <source>
        <dbReference type="Proteomes" id="UP000177141"/>
    </source>
</evidence>
<gene>
    <name evidence="7" type="ORF">A3A93_04025</name>
</gene>
<reference evidence="7 8" key="1">
    <citation type="journal article" date="2016" name="Nat. Commun.">
        <title>Thousands of microbial genomes shed light on interconnected biogeochemical processes in an aquifer system.</title>
        <authorList>
            <person name="Anantharaman K."/>
            <person name="Brown C.T."/>
            <person name="Hug L.A."/>
            <person name="Sharon I."/>
            <person name="Castelle C.J."/>
            <person name="Probst A.J."/>
            <person name="Thomas B.C."/>
            <person name="Singh A."/>
            <person name="Wilkins M.J."/>
            <person name="Karaoz U."/>
            <person name="Brodie E.L."/>
            <person name="Williams K.H."/>
            <person name="Hubbard S.S."/>
            <person name="Banfield J.F."/>
        </authorList>
    </citation>
    <scope>NUCLEOTIDE SEQUENCE [LARGE SCALE GENOMIC DNA]</scope>
</reference>
<evidence type="ECO:0000313" key="7">
    <source>
        <dbReference type="EMBL" id="OGK47174.1"/>
    </source>
</evidence>
<comment type="caution">
    <text evidence="7">The sequence shown here is derived from an EMBL/GenBank/DDBJ whole genome shotgun (WGS) entry which is preliminary data.</text>
</comment>
<dbReference type="GO" id="GO:0015627">
    <property type="term" value="C:type II protein secretion system complex"/>
    <property type="evidence" value="ECO:0007669"/>
    <property type="project" value="InterPro"/>
</dbReference>
<dbReference type="Pfam" id="PF07963">
    <property type="entry name" value="N_methyl"/>
    <property type="match status" value="1"/>
</dbReference>
<evidence type="ECO:0000256" key="4">
    <source>
        <dbReference type="ARBA" id="ARBA00022989"/>
    </source>
</evidence>
<organism evidence="7 8">
    <name type="scientific">Candidatus Roizmanbacteria bacterium RIFCSPLOWO2_01_FULL_38_12</name>
    <dbReference type="NCBI Taxonomy" id="1802061"/>
    <lineage>
        <taxon>Bacteria</taxon>
        <taxon>Candidatus Roizmaniibacteriota</taxon>
    </lineage>
</organism>
<dbReference type="GO" id="GO:0015628">
    <property type="term" value="P:protein secretion by the type II secretion system"/>
    <property type="evidence" value="ECO:0007669"/>
    <property type="project" value="InterPro"/>
</dbReference>